<dbReference type="InterPro" id="IPR001764">
    <property type="entry name" value="Glyco_hydro_3_N"/>
</dbReference>
<sequence>PGHGDTSVDSHLNLPVVNKTAAELSKMEWVPFKAAIDAGADAVMVAHILFPKIDPDAPASFSKVIIGQQLRGKLGFHGVVITDSMAMGAIAKNYAIEDASVRSVEAGSDIILVSFGYETVKKIEQALLASVKSGRIPESRIDESVTRILTLKRKYGLSDRALAVPQIKGLNAEIRSWRKAVGVD</sequence>
<gene>
    <name evidence="5" type="ORF">E5161_20445</name>
</gene>
<evidence type="ECO:0000256" key="2">
    <source>
        <dbReference type="ARBA" id="ARBA00022801"/>
    </source>
</evidence>
<keyword evidence="2" id="KW-0378">Hydrolase</keyword>
<dbReference type="AlphaFoldDB" id="A0A4U0EZU9"/>
<accession>A0A4U0EZU9</accession>
<dbReference type="Proteomes" id="UP000309673">
    <property type="component" value="Unassembled WGS sequence"/>
</dbReference>
<evidence type="ECO:0000256" key="1">
    <source>
        <dbReference type="ARBA" id="ARBA00005336"/>
    </source>
</evidence>
<dbReference type="PANTHER" id="PTHR30480:SF16">
    <property type="entry name" value="GLYCOSIDE HYDROLASE FAMILY 3 DOMAIN PROTEIN"/>
    <property type="match status" value="1"/>
</dbReference>
<dbReference type="InterPro" id="IPR036962">
    <property type="entry name" value="Glyco_hydro_3_N_sf"/>
</dbReference>
<dbReference type="InterPro" id="IPR050226">
    <property type="entry name" value="NagZ_Beta-hexosaminidase"/>
</dbReference>
<evidence type="ECO:0000259" key="4">
    <source>
        <dbReference type="Pfam" id="PF00933"/>
    </source>
</evidence>
<dbReference type="GO" id="GO:0009254">
    <property type="term" value="P:peptidoglycan turnover"/>
    <property type="evidence" value="ECO:0007669"/>
    <property type="project" value="TreeGrafter"/>
</dbReference>
<dbReference type="RefSeq" id="WP_281279896.1">
    <property type="nucleotide sequence ID" value="NZ_SUPK01000016.1"/>
</dbReference>
<dbReference type="GO" id="GO:0004553">
    <property type="term" value="F:hydrolase activity, hydrolyzing O-glycosyl compounds"/>
    <property type="evidence" value="ECO:0007669"/>
    <property type="project" value="InterPro"/>
</dbReference>
<dbReference type="Gene3D" id="3.20.20.300">
    <property type="entry name" value="Glycoside hydrolase, family 3, N-terminal domain"/>
    <property type="match status" value="1"/>
</dbReference>
<name>A0A4U0EZU9_9BACL</name>
<proteinExistence type="inferred from homology"/>
<evidence type="ECO:0000313" key="6">
    <source>
        <dbReference type="Proteomes" id="UP000309673"/>
    </source>
</evidence>
<comment type="similarity">
    <text evidence="1">Belongs to the glycosyl hydrolase 3 family.</text>
</comment>
<reference evidence="5 6" key="1">
    <citation type="submission" date="2019-04" db="EMBL/GenBank/DDBJ databases">
        <title>Cohnella sp. nov., isolated from soil.</title>
        <authorList>
            <person name="Kim W."/>
        </authorList>
    </citation>
    <scope>NUCLEOTIDE SEQUENCE [LARGE SCALE GENOMIC DNA]</scope>
    <source>
        <strain evidence="5 6">CAU 1483</strain>
    </source>
</reference>
<dbReference type="SUPFAM" id="SSF51445">
    <property type="entry name" value="(Trans)glycosidases"/>
    <property type="match status" value="1"/>
</dbReference>
<feature type="non-terminal residue" evidence="5">
    <location>
        <position position="1"/>
    </location>
</feature>
<organism evidence="5 6">
    <name type="scientific">Cohnella pontilimi</name>
    <dbReference type="NCBI Taxonomy" id="2564100"/>
    <lineage>
        <taxon>Bacteria</taxon>
        <taxon>Bacillati</taxon>
        <taxon>Bacillota</taxon>
        <taxon>Bacilli</taxon>
        <taxon>Bacillales</taxon>
        <taxon>Paenibacillaceae</taxon>
        <taxon>Cohnella</taxon>
    </lineage>
</organism>
<comment type="caution">
    <text evidence="5">The sequence shown here is derived from an EMBL/GenBank/DDBJ whole genome shotgun (WGS) entry which is preliminary data.</text>
</comment>
<feature type="domain" description="Glycoside hydrolase family 3 N-terminal" evidence="4">
    <location>
        <begin position="1"/>
        <end position="151"/>
    </location>
</feature>
<keyword evidence="3" id="KW-0326">Glycosidase</keyword>
<evidence type="ECO:0000256" key="3">
    <source>
        <dbReference type="ARBA" id="ARBA00023295"/>
    </source>
</evidence>
<dbReference type="GO" id="GO:0005975">
    <property type="term" value="P:carbohydrate metabolic process"/>
    <property type="evidence" value="ECO:0007669"/>
    <property type="project" value="InterPro"/>
</dbReference>
<dbReference type="InterPro" id="IPR017853">
    <property type="entry name" value="GH"/>
</dbReference>
<dbReference type="PANTHER" id="PTHR30480">
    <property type="entry name" value="BETA-HEXOSAMINIDASE-RELATED"/>
    <property type="match status" value="1"/>
</dbReference>
<protein>
    <submittedName>
        <fullName evidence="5">Beta-N-acetylhexosaminidase</fullName>
    </submittedName>
</protein>
<dbReference type="EMBL" id="SUPK01000016">
    <property type="protein sequence ID" value="TJY37661.1"/>
    <property type="molecule type" value="Genomic_DNA"/>
</dbReference>
<evidence type="ECO:0000313" key="5">
    <source>
        <dbReference type="EMBL" id="TJY37661.1"/>
    </source>
</evidence>
<dbReference type="Pfam" id="PF00933">
    <property type="entry name" value="Glyco_hydro_3"/>
    <property type="match status" value="1"/>
</dbReference>
<keyword evidence="6" id="KW-1185">Reference proteome</keyword>